<dbReference type="NCBIfam" id="TIGR01492">
    <property type="entry name" value="CPW_WPC"/>
    <property type="match status" value="3"/>
</dbReference>
<dbReference type="KEGG" id="bbes:BESB_065830"/>
<feature type="domain" description="CPW-WPC" evidence="3">
    <location>
        <begin position="176"/>
        <end position="236"/>
    </location>
</feature>
<dbReference type="InterPro" id="IPR006387">
    <property type="entry name" value="CPW_WPC_dom"/>
</dbReference>
<evidence type="ECO:0000256" key="2">
    <source>
        <dbReference type="SAM" id="SignalP"/>
    </source>
</evidence>
<evidence type="ECO:0000313" key="5">
    <source>
        <dbReference type="Proteomes" id="UP000224006"/>
    </source>
</evidence>
<dbReference type="VEuPathDB" id="ToxoDB:BESB_065830"/>
<dbReference type="RefSeq" id="XP_029218559.1">
    <property type="nucleotide sequence ID" value="XM_029364976.1"/>
</dbReference>
<feature type="region of interest" description="Disordered" evidence="1">
    <location>
        <begin position="258"/>
        <end position="278"/>
    </location>
</feature>
<organism evidence="4 5">
    <name type="scientific">Besnoitia besnoiti</name>
    <name type="common">Apicomplexan protozoan</name>
    <dbReference type="NCBI Taxonomy" id="94643"/>
    <lineage>
        <taxon>Eukaryota</taxon>
        <taxon>Sar</taxon>
        <taxon>Alveolata</taxon>
        <taxon>Apicomplexa</taxon>
        <taxon>Conoidasida</taxon>
        <taxon>Coccidia</taxon>
        <taxon>Eucoccidiorida</taxon>
        <taxon>Eimeriorina</taxon>
        <taxon>Sarcocystidae</taxon>
        <taxon>Besnoitia</taxon>
    </lineage>
</organism>
<protein>
    <submittedName>
        <fullName evidence="4">Cpw-wpc domain-containing protein</fullName>
    </submittedName>
</protein>
<dbReference type="Proteomes" id="UP000224006">
    <property type="component" value="Chromosome VI"/>
</dbReference>
<dbReference type="GeneID" id="40311509"/>
<dbReference type="Pfam" id="PF09717">
    <property type="entry name" value="CPW_WPC"/>
    <property type="match status" value="4"/>
</dbReference>
<feature type="domain" description="CPW-WPC" evidence="3">
    <location>
        <begin position="31"/>
        <end position="88"/>
    </location>
</feature>
<evidence type="ECO:0000259" key="3">
    <source>
        <dbReference type="SMART" id="SM01099"/>
    </source>
</evidence>
<feature type="chain" id="PRO_5012021396" evidence="2">
    <location>
        <begin position="23"/>
        <end position="278"/>
    </location>
</feature>
<dbReference type="SMART" id="SM01099">
    <property type="entry name" value="CPW_WPC"/>
    <property type="match status" value="3"/>
</dbReference>
<keyword evidence="2" id="KW-0732">Signal</keyword>
<dbReference type="AlphaFoldDB" id="A0A2A9MGK4"/>
<dbReference type="EMBL" id="NWUJ01000006">
    <property type="protein sequence ID" value="PFH34550.1"/>
    <property type="molecule type" value="Genomic_DNA"/>
</dbReference>
<sequence length="278" mass="31342">MPEDTIRRLAWLVLWLAWSSESCLDIAAAARDYSAACPKGWVPVGDGESCEAPPSYTGPCATFGLFAKQSRMKKKTEEMCNVSWPDIEECDKDYETRCPQHWVELEDSSCAAPASYTGRCERNYSFTRLNDKYVKEPALPYTGPCLPKMGFAGLTRDMKKQLEKQCELSFPCVQRCPTNYRATCPQGWFYLAGPRVCVPPDDYSGKCQGRRSVTEMTETDKRRFSVSCEADWPCLPGTSPLLPEAQVALRRRARLRARRTRGSGPIEPETGTILSKRF</sequence>
<gene>
    <name evidence="4" type="ORF">BESB_065830</name>
</gene>
<evidence type="ECO:0000313" key="4">
    <source>
        <dbReference type="EMBL" id="PFH34550.1"/>
    </source>
</evidence>
<name>A0A2A9MGK4_BESBE</name>
<proteinExistence type="predicted"/>
<dbReference type="OrthoDB" id="368872at2759"/>
<keyword evidence="5" id="KW-1185">Reference proteome</keyword>
<feature type="domain" description="CPW-WPC" evidence="3">
    <location>
        <begin position="90"/>
        <end position="174"/>
    </location>
</feature>
<reference evidence="4 5" key="1">
    <citation type="submission" date="2017-09" db="EMBL/GenBank/DDBJ databases">
        <title>Genome sequencing of Besnoitia besnoiti strain Bb-Ger1.</title>
        <authorList>
            <person name="Schares G."/>
            <person name="Venepally P."/>
            <person name="Lorenzi H.A."/>
        </authorList>
    </citation>
    <scope>NUCLEOTIDE SEQUENCE [LARGE SCALE GENOMIC DNA]</scope>
    <source>
        <strain evidence="4 5">Bb-Ger1</strain>
    </source>
</reference>
<feature type="signal peptide" evidence="2">
    <location>
        <begin position="1"/>
        <end position="22"/>
    </location>
</feature>
<comment type="caution">
    <text evidence="4">The sequence shown here is derived from an EMBL/GenBank/DDBJ whole genome shotgun (WGS) entry which is preliminary data.</text>
</comment>
<accession>A0A2A9MGK4</accession>
<evidence type="ECO:0000256" key="1">
    <source>
        <dbReference type="SAM" id="MobiDB-lite"/>
    </source>
</evidence>